<dbReference type="AlphaFoldDB" id="A0A8T4GPD8"/>
<evidence type="ECO:0000313" key="1">
    <source>
        <dbReference type="EMBL" id="MBP1954609.1"/>
    </source>
</evidence>
<name>A0A8T4GPD8_9EURY</name>
<accession>A0A8T4GPD8</accession>
<dbReference type="RefSeq" id="WP_268237632.1">
    <property type="nucleotide sequence ID" value="NZ_BMOO01000002.1"/>
</dbReference>
<comment type="caution">
    <text evidence="1">The sequence shown here is derived from an EMBL/GenBank/DDBJ whole genome shotgun (WGS) entry which is preliminary data.</text>
</comment>
<sequence>MSTCDRCGGSPRQLWKHTDTGFDGFVCSDCHPTVDDGIAFGS</sequence>
<protein>
    <submittedName>
        <fullName evidence="1">Uncharacterized protein</fullName>
    </submittedName>
</protein>
<dbReference type="EMBL" id="JAGGKO010000002">
    <property type="protein sequence ID" value="MBP1954609.1"/>
    <property type="molecule type" value="Genomic_DNA"/>
</dbReference>
<evidence type="ECO:0000313" key="2">
    <source>
        <dbReference type="Proteomes" id="UP000765891"/>
    </source>
</evidence>
<gene>
    <name evidence="1" type="ORF">J2752_001521</name>
</gene>
<dbReference type="Proteomes" id="UP000765891">
    <property type="component" value="Unassembled WGS sequence"/>
</dbReference>
<organism evidence="1 2">
    <name type="scientific">Halarchaeum rubridurum</name>
    <dbReference type="NCBI Taxonomy" id="489911"/>
    <lineage>
        <taxon>Archaea</taxon>
        <taxon>Methanobacteriati</taxon>
        <taxon>Methanobacteriota</taxon>
        <taxon>Stenosarchaea group</taxon>
        <taxon>Halobacteria</taxon>
        <taxon>Halobacteriales</taxon>
        <taxon>Halobacteriaceae</taxon>
    </lineage>
</organism>
<proteinExistence type="predicted"/>
<reference evidence="1" key="1">
    <citation type="submission" date="2021-03" db="EMBL/GenBank/DDBJ databases">
        <title>Genomic Encyclopedia of Type Strains, Phase IV (KMG-IV): sequencing the most valuable type-strain genomes for metagenomic binning, comparative biology and taxonomic classification.</title>
        <authorList>
            <person name="Goeker M."/>
        </authorList>
    </citation>
    <scope>NUCLEOTIDE SEQUENCE</scope>
    <source>
        <strain evidence="1">DSM 22443</strain>
    </source>
</reference>